<evidence type="ECO:0000313" key="2">
    <source>
        <dbReference type="Proteomes" id="UP000828390"/>
    </source>
</evidence>
<comment type="caution">
    <text evidence="1">The sequence shown here is derived from an EMBL/GenBank/DDBJ whole genome shotgun (WGS) entry which is preliminary data.</text>
</comment>
<reference evidence="1" key="2">
    <citation type="submission" date="2020-11" db="EMBL/GenBank/DDBJ databases">
        <authorList>
            <person name="McCartney M.A."/>
            <person name="Auch B."/>
            <person name="Kono T."/>
            <person name="Mallez S."/>
            <person name="Becker A."/>
            <person name="Gohl D.M."/>
            <person name="Silverstein K.A.T."/>
            <person name="Koren S."/>
            <person name="Bechman K.B."/>
            <person name="Herman A."/>
            <person name="Abrahante J.E."/>
            <person name="Garbe J."/>
        </authorList>
    </citation>
    <scope>NUCLEOTIDE SEQUENCE</scope>
    <source>
        <strain evidence="1">Duluth1</strain>
        <tissue evidence="1">Whole animal</tissue>
    </source>
</reference>
<dbReference type="Proteomes" id="UP000828390">
    <property type="component" value="Unassembled WGS sequence"/>
</dbReference>
<proteinExistence type="predicted"/>
<sequence>MFCKFHKDWTINQKRPPPGGHVFHPNGTIFDLAQNIIGKYLLTKLHDDQTINIASRKNARPHGGHVFHLTTSIFILIQDIIKFYNIHIKKNAPTLWRPYIIVIKLLTTFHDDRTINVASRVLTRENALPPGGHVFNQPELFLNSSKISLAKIS</sequence>
<dbReference type="EMBL" id="JAIWYP010000009">
    <property type="protein sequence ID" value="KAH3773876.1"/>
    <property type="molecule type" value="Genomic_DNA"/>
</dbReference>
<organism evidence="1 2">
    <name type="scientific">Dreissena polymorpha</name>
    <name type="common">Zebra mussel</name>
    <name type="synonym">Mytilus polymorpha</name>
    <dbReference type="NCBI Taxonomy" id="45954"/>
    <lineage>
        <taxon>Eukaryota</taxon>
        <taxon>Metazoa</taxon>
        <taxon>Spiralia</taxon>
        <taxon>Lophotrochozoa</taxon>
        <taxon>Mollusca</taxon>
        <taxon>Bivalvia</taxon>
        <taxon>Autobranchia</taxon>
        <taxon>Heteroconchia</taxon>
        <taxon>Euheterodonta</taxon>
        <taxon>Imparidentia</taxon>
        <taxon>Neoheterodontei</taxon>
        <taxon>Myida</taxon>
        <taxon>Dreissenoidea</taxon>
        <taxon>Dreissenidae</taxon>
        <taxon>Dreissena</taxon>
    </lineage>
</organism>
<reference evidence="1" key="1">
    <citation type="journal article" date="2019" name="bioRxiv">
        <title>The Genome of the Zebra Mussel, Dreissena polymorpha: A Resource for Invasive Species Research.</title>
        <authorList>
            <person name="McCartney M.A."/>
            <person name="Auch B."/>
            <person name="Kono T."/>
            <person name="Mallez S."/>
            <person name="Zhang Y."/>
            <person name="Obille A."/>
            <person name="Becker A."/>
            <person name="Abrahante J.E."/>
            <person name="Garbe J."/>
            <person name="Badalamenti J.P."/>
            <person name="Herman A."/>
            <person name="Mangelson H."/>
            <person name="Liachko I."/>
            <person name="Sullivan S."/>
            <person name="Sone E.D."/>
            <person name="Koren S."/>
            <person name="Silverstein K.A.T."/>
            <person name="Beckman K.B."/>
            <person name="Gohl D.M."/>
        </authorList>
    </citation>
    <scope>NUCLEOTIDE SEQUENCE</scope>
    <source>
        <strain evidence="1">Duluth1</strain>
        <tissue evidence="1">Whole animal</tissue>
    </source>
</reference>
<protein>
    <submittedName>
        <fullName evidence="1">Uncharacterized protein</fullName>
    </submittedName>
</protein>
<evidence type="ECO:0000313" key="1">
    <source>
        <dbReference type="EMBL" id="KAH3773876.1"/>
    </source>
</evidence>
<keyword evidence="2" id="KW-1185">Reference proteome</keyword>
<accession>A0A9D4E7W1</accession>
<name>A0A9D4E7W1_DREPO</name>
<gene>
    <name evidence="1" type="ORF">DPMN_175247</name>
</gene>
<dbReference type="AlphaFoldDB" id="A0A9D4E7W1"/>